<dbReference type="FunFam" id="1.10.287.130:FF:000003">
    <property type="entry name" value="Histidine kinase"/>
    <property type="match status" value="1"/>
</dbReference>
<dbReference type="SMART" id="SM01079">
    <property type="entry name" value="CHASE"/>
    <property type="match status" value="1"/>
</dbReference>
<accession>A0A6H1UC95</accession>
<dbReference type="InterPro" id="IPR001789">
    <property type="entry name" value="Sig_transdc_resp-reg_receiver"/>
</dbReference>
<dbReference type="SUPFAM" id="SSF47384">
    <property type="entry name" value="Homodimeric domain of signal transducing histidine kinase"/>
    <property type="match status" value="1"/>
</dbReference>
<dbReference type="SMART" id="SM00448">
    <property type="entry name" value="REC"/>
    <property type="match status" value="2"/>
</dbReference>
<comment type="subcellular location">
    <subcellularLocation>
        <location evidence="2">Cell membrane</location>
        <topology evidence="2">Multi-pass membrane protein</topology>
    </subcellularLocation>
</comment>
<evidence type="ECO:0000256" key="8">
    <source>
        <dbReference type="ARBA" id="ARBA00022741"/>
    </source>
</evidence>
<evidence type="ECO:0000256" key="9">
    <source>
        <dbReference type="ARBA" id="ARBA00022777"/>
    </source>
</evidence>
<feature type="domain" description="HPt" evidence="22">
    <location>
        <begin position="1526"/>
        <end position="1621"/>
    </location>
</feature>
<keyword evidence="8" id="KW-0547">Nucleotide-binding</keyword>
<keyword evidence="9" id="KW-0418">Kinase</keyword>
<dbReference type="EC" id="2.7.13.3" evidence="3"/>
<evidence type="ECO:0000256" key="14">
    <source>
        <dbReference type="PROSITE-ProRule" id="PRU00110"/>
    </source>
</evidence>
<evidence type="ECO:0000259" key="21">
    <source>
        <dbReference type="PROSITE" id="PS50839"/>
    </source>
</evidence>
<evidence type="ECO:0000256" key="2">
    <source>
        <dbReference type="ARBA" id="ARBA00004651"/>
    </source>
</evidence>
<feature type="modified residue" description="4-aspartylphosphate" evidence="15">
    <location>
        <position position="1266"/>
    </location>
</feature>
<dbReference type="InterPro" id="IPR013655">
    <property type="entry name" value="PAS_fold_3"/>
</dbReference>
<evidence type="ECO:0000256" key="5">
    <source>
        <dbReference type="ARBA" id="ARBA00022553"/>
    </source>
</evidence>
<dbReference type="FunFam" id="3.30.565.10:FF:000010">
    <property type="entry name" value="Sensor histidine kinase RcsC"/>
    <property type="match status" value="1"/>
</dbReference>
<dbReference type="InterPro" id="IPR036641">
    <property type="entry name" value="HPT_dom_sf"/>
</dbReference>
<dbReference type="SUPFAM" id="SSF55785">
    <property type="entry name" value="PYP-like sensor domain (PAS domain)"/>
    <property type="match status" value="2"/>
</dbReference>
<keyword evidence="12" id="KW-0902">Two-component regulatory system</keyword>
<dbReference type="SMART" id="SM00387">
    <property type="entry name" value="HATPase_c"/>
    <property type="match status" value="1"/>
</dbReference>
<evidence type="ECO:0000256" key="7">
    <source>
        <dbReference type="ARBA" id="ARBA00022692"/>
    </source>
</evidence>
<evidence type="ECO:0000256" key="1">
    <source>
        <dbReference type="ARBA" id="ARBA00000085"/>
    </source>
</evidence>
<dbReference type="Pfam" id="PF03924">
    <property type="entry name" value="CHASE"/>
    <property type="match status" value="1"/>
</dbReference>
<dbReference type="Gene3D" id="3.30.450.20">
    <property type="entry name" value="PAS domain"/>
    <property type="match status" value="2"/>
</dbReference>
<evidence type="ECO:0000259" key="19">
    <source>
        <dbReference type="PROSITE" id="PS50112"/>
    </source>
</evidence>
<sequence>MPYYRVNSGTEQSSETALLDQKNELLIIVLQFIAIAGGGLALLLGLTVIYGWHSNNSTLIQINDAFVAMQYNTALGFICCGIGLLACSVSELKRRPQTSPRRLEQGLNRPAKLLPKPTVVMVVAAATVLIGAMTLSQYLFNIDLHIDQLFMQHYIEINTSHPGRMAPNTALCFSLMGVALLLVSVGKAQAPLLAWIARLGTLVFSIGLVAFSGYVVDLENAYSLGLPTHMAVHTSAGFMLLGVGIFSYVFCCHFHRVSALLPDWLHWPVLIAGITITTSLWQAVRAHERSLETLLGERAHGFAGVNLIVFGAVATLSLLLYVKKQTNSDAKAWAPARRFASWLVIIMGLVLSVALLEVLHGNLRANVKQRFEHAAESHGKSLQQGFLPYVEALYHIRTAYHSSSFVTQNEFKLFTERDLERLPGVLSLQWAPLVEHRRRKQFEQMVNTEFELRYGEGVIPSFVINELNPSSDGARVIPSPTRTRYFPIRYSEPFDLNIGALGFDIATNPPGETALLDSVGHDQLVASERLELVQTSQHNAGVVLTLPVYQPGSGIDTPAQRLDALAGFAVAVFNLGSMVEVILNRTTEPSALHLHFEDVDAPAVNRLLYRHTSRLADGRTQPLDLDYNQRQPAYQVTIPLTFANRQWQMIVTPASSKAYPTWSLSVVFVPTLILLMSLGLAFYLRQSDSRDKERNNLLKELASRESHFSALVNTIPGTVYSCLHDQYWTMLFINQEVEKLTGYQPADFTERGIINMADLIHPDDVDMVGATVDDAMHDGSDYTIEYRIYDRDGVIHWVLERGQAVLNRFGRAEVLHGTILDITYRKHSEDQFRGLLESAPDGMVIINEDGLIVLVNEQTERLFQYKRAELLNQPVEKLLPQRFQHAHPVLRQGYFDLPRVRQMSAGAALTARRKDGVEIPVEISLSPMQSDQGTLVSAAIRDISARKKMEEELLAAKDKAEEATRAKSDFLANMSHEIRTPMNAIIGMSRLVLETELEDQQRNYIDKVNRSAELLLGIINDILDFSKIEAGKLELEHAPFRLDWVFENLANVIALKAQDKGLELLFDISPDVPNYLIGDALRLGQILVNLGNNAIKFTGNGEVLLKVRQLNVDSDHTELAFSVIDDGIGMSVEQQQQLFESFTQADSSITREYGGTGLGLAISKELTELMQGKISVESELDKGSCFTFTARFGIDAQHPVVNLGIEQSLGPIRVLVVDDNKTSTKIICSMLGGFGFEVHSCADGLAAIEQISKVADSDPYQLLIMDWKLAGIDGIETMRRLQTGKAQSVLPSCIMVTASSREEVVSAARGVEIKQFLTKPLNPSSLFDAIMHALGKEEWIRTRSKAKQQDSANLVGKLRGAKILLVEDNEFNQELAVAILKNNGMDVVVANHGKEALQLMSGLEFDGVLMDCQMPVMDGYSATKKIREQPKFARLPILALTANAMAGDKEKVLAAGMNDHIAKPIEPHQMLKTMAHWIRPKLVTPQPVLSSPGSTYSPREEALLNALDALAPEAMVEQGLARCAQNVELYSRLLGEFWSQNRDYRSVFERELASDDSEAAKRSVHTLKGVAANMGLAALADVVSRLELSFDSEGSIGANTTECLAELQQQLHQLAPKFERFVTTINSIPASENILENINVVAVAEVIELLASQLQQYDIAAVEQLTKLQQQPSLAPFDDKLRRIEKSLAQFDFDAALVVLHQLQSELPTQY</sequence>
<keyword evidence="11 16" id="KW-1133">Transmembrane helix</keyword>
<dbReference type="Gene3D" id="1.10.287.130">
    <property type="match status" value="1"/>
</dbReference>
<evidence type="ECO:0000256" key="13">
    <source>
        <dbReference type="ARBA" id="ARBA00023136"/>
    </source>
</evidence>
<feature type="domain" description="PAS" evidence="19">
    <location>
        <begin position="828"/>
        <end position="881"/>
    </location>
</feature>
<dbReference type="KEGG" id="fes:HER31_07425"/>
<evidence type="ECO:0000256" key="12">
    <source>
        <dbReference type="ARBA" id="ARBA00023012"/>
    </source>
</evidence>
<dbReference type="PROSITE" id="PS50839">
    <property type="entry name" value="CHASE"/>
    <property type="match status" value="1"/>
</dbReference>
<dbReference type="InterPro" id="IPR004358">
    <property type="entry name" value="Sig_transdc_His_kin-like_C"/>
</dbReference>
<feature type="transmembrane region" description="Helical" evidence="16">
    <location>
        <begin position="73"/>
        <end position="92"/>
    </location>
</feature>
<dbReference type="CDD" id="cd00130">
    <property type="entry name" value="PAS"/>
    <property type="match status" value="2"/>
</dbReference>
<keyword evidence="10" id="KW-0067">ATP-binding</keyword>
<dbReference type="GO" id="GO:0000155">
    <property type="term" value="F:phosphorelay sensor kinase activity"/>
    <property type="evidence" value="ECO:0007669"/>
    <property type="project" value="InterPro"/>
</dbReference>
<evidence type="ECO:0000256" key="3">
    <source>
        <dbReference type="ARBA" id="ARBA00012438"/>
    </source>
</evidence>
<dbReference type="SMART" id="SM00091">
    <property type="entry name" value="PAS"/>
    <property type="match status" value="2"/>
</dbReference>
<evidence type="ECO:0000259" key="17">
    <source>
        <dbReference type="PROSITE" id="PS50109"/>
    </source>
</evidence>
<dbReference type="InterPro" id="IPR000700">
    <property type="entry name" value="PAS-assoc_C"/>
</dbReference>
<feature type="domain" description="Response regulatory" evidence="18">
    <location>
        <begin position="1213"/>
        <end position="1334"/>
    </location>
</feature>
<dbReference type="InterPro" id="IPR036890">
    <property type="entry name" value="HATPase_C_sf"/>
</dbReference>
<evidence type="ECO:0000259" key="20">
    <source>
        <dbReference type="PROSITE" id="PS50113"/>
    </source>
</evidence>
<evidence type="ECO:0000256" key="10">
    <source>
        <dbReference type="ARBA" id="ARBA00022840"/>
    </source>
</evidence>
<feature type="transmembrane region" description="Helical" evidence="16">
    <location>
        <begin position="165"/>
        <end position="185"/>
    </location>
</feature>
<evidence type="ECO:0000313" key="24">
    <source>
        <dbReference type="Proteomes" id="UP000501602"/>
    </source>
</evidence>
<dbReference type="PROSITE" id="PS50109">
    <property type="entry name" value="HIS_KIN"/>
    <property type="match status" value="1"/>
</dbReference>
<keyword evidence="24" id="KW-1185">Reference proteome</keyword>
<reference evidence="23 24" key="1">
    <citation type="submission" date="2020-04" db="EMBL/GenBank/DDBJ databases">
        <title>Ferrimonas sp. S7 isolated from sea water.</title>
        <authorList>
            <person name="Bae S.S."/>
            <person name="Baek K."/>
        </authorList>
    </citation>
    <scope>NUCLEOTIDE SEQUENCE [LARGE SCALE GENOMIC DNA]</scope>
    <source>
        <strain evidence="23 24">S7</strain>
    </source>
</reference>
<dbReference type="CDD" id="cd17546">
    <property type="entry name" value="REC_hyHK_CKI1_RcsC-like"/>
    <property type="match status" value="1"/>
</dbReference>
<keyword evidence="7 16" id="KW-0812">Transmembrane</keyword>
<dbReference type="InterPro" id="IPR035965">
    <property type="entry name" value="PAS-like_dom_sf"/>
</dbReference>
<dbReference type="Proteomes" id="UP000501602">
    <property type="component" value="Chromosome"/>
</dbReference>
<dbReference type="Gene3D" id="3.30.450.350">
    <property type="entry name" value="CHASE domain"/>
    <property type="match status" value="1"/>
</dbReference>
<evidence type="ECO:0000259" key="18">
    <source>
        <dbReference type="PROSITE" id="PS50110"/>
    </source>
</evidence>
<evidence type="ECO:0000259" key="22">
    <source>
        <dbReference type="PROSITE" id="PS50894"/>
    </source>
</evidence>
<keyword evidence="4" id="KW-1003">Cell membrane</keyword>
<dbReference type="PANTHER" id="PTHR45339:SF1">
    <property type="entry name" value="HYBRID SIGNAL TRANSDUCTION HISTIDINE KINASE J"/>
    <property type="match status" value="1"/>
</dbReference>
<feature type="transmembrane region" description="Helical" evidence="16">
    <location>
        <begin position="119"/>
        <end position="140"/>
    </location>
</feature>
<dbReference type="InterPro" id="IPR006189">
    <property type="entry name" value="CHASE_dom"/>
</dbReference>
<dbReference type="InterPro" id="IPR003594">
    <property type="entry name" value="HATPase_dom"/>
</dbReference>
<feature type="transmembrane region" description="Helical" evidence="16">
    <location>
        <begin position="231"/>
        <end position="252"/>
    </location>
</feature>
<dbReference type="InterPro" id="IPR008207">
    <property type="entry name" value="Sig_transdc_His_kin_Hpt_dom"/>
</dbReference>
<evidence type="ECO:0000256" key="6">
    <source>
        <dbReference type="ARBA" id="ARBA00022679"/>
    </source>
</evidence>
<feature type="domain" description="Response regulatory" evidence="18">
    <location>
        <begin position="1362"/>
        <end position="1478"/>
    </location>
</feature>
<protein>
    <recommendedName>
        <fullName evidence="3">histidine kinase</fullName>
        <ecNumber evidence="3">2.7.13.3</ecNumber>
    </recommendedName>
</protein>
<dbReference type="SMART" id="SM00073">
    <property type="entry name" value="HPT"/>
    <property type="match status" value="1"/>
</dbReference>
<dbReference type="GO" id="GO:0005886">
    <property type="term" value="C:plasma membrane"/>
    <property type="evidence" value="ECO:0007669"/>
    <property type="project" value="UniProtKB-SubCell"/>
</dbReference>
<keyword evidence="5 15" id="KW-0597">Phosphoprotein</keyword>
<dbReference type="InterPro" id="IPR042240">
    <property type="entry name" value="CHASE_sf"/>
</dbReference>
<feature type="transmembrane region" description="Helical" evidence="16">
    <location>
        <begin position="264"/>
        <end position="283"/>
    </location>
</feature>
<evidence type="ECO:0000256" key="15">
    <source>
        <dbReference type="PROSITE-ProRule" id="PRU00169"/>
    </source>
</evidence>
<feature type="transmembrane region" description="Helical" evidence="16">
    <location>
        <begin position="192"/>
        <end position="211"/>
    </location>
</feature>
<dbReference type="CDD" id="cd00082">
    <property type="entry name" value="HisKA"/>
    <property type="match status" value="1"/>
</dbReference>
<feature type="domain" description="PAC" evidence="20">
    <location>
        <begin position="905"/>
        <end position="955"/>
    </location>
</feature>
<feature type="domain" description="CHASE" evidence="21">
    <location>
        <begin position="402"/>
        <end position="650"/>
    </location>
</feature>
<dbReference type="CDD" id="cd00088">
    <property type="entry name" value="HPT"/>
    <property type="match status" value="1"/>
</dbReference>
<dbReference type="InterPro" id="IPR005467">
    <property type="entry name" value="His_kinase_dom"/>
</dbReference>
<dbReference type="Gene3D" id="1.20.120.160">
    <property type="entry name" value="HPT domain"/>
    <property type="match status" value="1"/>
</dbReference>
<keyword evidence="6" id="KW-0808">Transferase</keyword>
<dbReference type="SMART" id="SM00086">
    <property type="entry name" value="PAC"/>
    <property type="match status" value="2"/>
</dbReference>
<dbReference type="NCBIfam" id="TIGR00229">
    <property type="entry name" value="sensory_box"/>
    <property type="match status" value="2"/>
</dbReference>
<dbReference type="SUPFAM" id="SSF47226">
    <property type="entry name" value="Histidine-containing phosphotransfer domain, HPT domain"/>
    <property type="match status" value="1"/>
</dbReference>
<feature type="transmembrane region" description="Helical" evidence="16">
    <location>
        <begin position="342"/>
        <end position="363"/>
    </location>
</feature>
<comment type="catalytic activity">
    <reaction evidence="1">
        <text>ATP + protein L-histidine = ADP + protein N-phospho-L-histidine.</text>
        <dbReference type="EC" id="2.7.13.3"/>
    </reaction>
</comment>
<dbReference type="SUPFAM" id="SSF52172">
    <property type="entry name" value="CheY-like"/>
    <property type="match status" value="2"/>
</dbReference>
<dbReference type="PRINTS" id="PR00344">
    <property type="entry name" value="BCTRLSENSOR"/>
</dbReference>
<dbReference type="Gene3D" id="3.30.565.10">
    <property type="entry name" value="Histidine kinase-like ATPase, C-terminal domain"/>
    <property type="match status" value="1"/>
</dbReference>
<feature type="domain" description="PAS" evidence="19">
    <location>
        <begin position="704"/>
        <end position="779"/>
    </location>
</feature>
<dbReference type="SMART" id="SM00388">
    <property type="entry name" value="HisKA"/>
    <property type="match status" value="1"/>
</dbReference>
<dbReference type="InterPro" id="IPR001610">
    <property type="entry name" value="PAC"/>
</dbReference>
<dbReference type="InterPro" id="IPR003661">
    <property type="entry name" value="HisK_dim/P_dom"/>
</dbReference>
<evidence type="ECO:0000256" key="16">
    <source>
        <dbReference type="SAM" id="Phobius"/>
    </source>
</evidence>
<dbReference type="PROSITE" id="PS50894">
    <property type="entry name" value="HPT"/>
    <property type="match status" value="1"/>
</dbReference>
<organism evidence="23 24">
    <name type="scientific">Ferrimonas lipolytica</name>
    <dbReference type="NCBI Taxonomy" id="2724191"/>
    <lineage>
        <taxon>Bacteria</taxon>
        <taxon>Pseudomonadati</taxon>
        <taxon>Pseudomonadota</taxon>
        <taxon>Gammaproteobacteria</taxon>
        <taxon>Alteromonadales</taxon>
        <taxon>Ferrimonadaceae</taxon>
        <taxon>Ferrimonas</taxon>
    </lineage>
</organism>
<evidence type="ECO:0000313" key="23">
    <source>
        <dbReference type="EMBL" id="QIZ76717.1"/>
    </source>
</evidence>
<dbReference type="RefSeq" id="WP_168659978.1">
    <property type="nucleotide sequence ID" value="NZ_CP051180.1"/>
</dbReference>
<dbReference type="CDD" id="cd00156">
    <property type="entry name" value="REC"/>
    <property type="match status" value="1"/>
</dbReference>
<dbReference type="Pfam" id="PF00512">
    <property type="entry name" value="HisKA"/>
    <property type="match status" value="1"/>
</dbReference>
<evidence type="ECO:0000256" key="11">
    <source>
        <dbReference type="ARBA" id="ARBA00022989"/>
    </source>
</evidence>
<dbReference type="PROSITE" id="PS50113">
    <property type="entry name" value="PAC"/>
    <property type="match status" value="2"/>
</dbReference>
<dbReference type="Pfam" id="PF00072">
    <property type="entry name" value="Response_reg"/>
    <property type="match status" value="2"/>
</dbReference>
<dbReference type="Gene3D" id="3.40.50.2300">
    <property type="match status" value="2"/>
</dbReference>
<dbReference type="InterPro" id="IPR011006">
    <property type="entry name" value="CheY-like_superfamily"/>
</dbReference>
<evidence type="ECO:0000256" key="4">
    <source>
        <dbReference type="ARBA" id="ARBA00022475"/>
    </source>
</evidence>
<dbReference type="PROSITE" id="PS50112">
    <property type="entry name" value="PAS"/>
    <property type="match status" value="2"/>
</dbReference>
<dbReference type="Pfam" id="PF01627">
    <property type="entry name" value="Hpt"/>
    <property type="match status" value="1"/>
</dbReference>
<dbReference type="InterPro" id="IPR000014">
    <property type="entry name" value="PAS"/>
</dbReference>
<dbReference type="SUPFAM" id="SSF55874">
    <property type="entry name" value="ATPase domain of HSP90 chaperone/DNA topoisomerase II/histidine kinase"/>
    <property type="match status" value="1"/>
</dbReference>
<dbReference type="Pfam" id="PF08447">
    <property type="entry name" value="PAS_3"/>
    <property type="match status" value="1"/>
</dbReference>
<keyword evidence="13 16" id="KW-0472">Membrane</keyword>
<dbReference type="CDD" id="cd16922">
    <property type="entry name" value="HATPase_EvgS-ArcB-TorS-like"/>
    <property type="match status" value="1"/>
</dbReference>
<dbReference type="PROSITE" id="PS50110">
    <property type="entry name" value="RESPONSE_REGULATORY"/>
    <property type="match status" value="2"/>
</dbReference>
<name>A0A6H1UC95_9GAMM</name>
<feature type="domain" description="Histidine kinase" evidence="17">
    <location>
        <begin position="973"/>
        <end position="1194"/>
    </location>
</feature>
<feature type="modified residue" description="Phosphohistidine" evidence="14">
    <location>
        <position position="1565"/>
    </location>
</feature>
<feature type="transmembrane region" description="Helical" evidence="16">
    <location>
        <begin position="25"/>
        <end position="53"/>
    </location>
</feature>
<dbReference type="Pfam" id="PF02518">
    <property type="entry name" value="HATPase_c"/>
    <property type="match status" value="1"/>
</dbReference>
<dbReference type="GO" id="GO:0005524">
    <property type="term" value="F:ATP binding"/>
    <property type="evidence" value="ECO:0007669"/>
    <property type="project" value="UniProtKB-KW"/>
</dbReference>
<feature type="transmembrane region" description="Helical" evidence="16">
    <location>
        <begin position="303"/>
        <end position="322"/>
    </location>
</feature>
<dbReference type="Pfam" id="PF13426">
    <property type="entry name" value="PAS_9"/>
    <property type="match status" value="1"/>
</dbReference>
<dbReference type="InterPro" id="IPR036097">
    <property type="entry name" value="HisK_dim/P_sf"/>
</dbReference>
<feature type="domain" description="PAC" evidence="20">
    <location>
        <begin position="782"/>
        <end position="834"/>
    </location>
</feature>
<dbReference type="PANTHER" id="PTHR45339">
    <property type="entry name" value="HYBRID SIGNAL TRANSDUCTION HISTIDINE KINASE J"/>
    <property type="match status" value="1"/>
</dbReference>
<proteinExistence type="predicted"/>
<dbReference type="EMBL" id="CP051180">
    <property type="protein sequence ID" value="QIZ76717.1"/>
    <property type="molecule type" value="Genomic_DNA"/>
</dbReference>
<feature type="modified residue" description="4-aspartylphosphate" evidence="15">
    <location>
        <position position="1411"/>
    </location>
</feature>
<gene>
    <name evidence="23" type="ORF">HER31_07425</name>
</gene>